<protein>
    <submittedName>
        <fullName evidence="1">Uncharacterized protein</fullName>
    </submittedName>
</protein>
<evidence type="ECO:0000313" key="2">
    <source>
        <dbReference type="Proteomes" id="UP001066276"/>
    </source>
</evidence>
<keyword evidence="2" id="KW-1185">Reference proteome</keyword>
<organism evidence="1 2">
    <name type="scientific">Pleurodeles waltl</name>
    <name type="common">Iberian ribbed newt</name>
    <dbReference type="NCBI Taxonomy" id="8319"/>
    <lineage>
        <taxon>Eukaryota</taxon>
        <taxon>Metazoa</taxon>
        <taxon>Chordata</taxon>
        <taxon>Craniata</taxon>
        <taxon>Vertebrata</taxon>
        <taxon>Euteleostomi</taxon>
        <taxon>Amphibia</taxon>
        <taxon>Batrachia</taxon>
        <taxon>Caudata</taxon>
        <taxon>Salamandroidea</taxon>
        <taxon>Salamandridae</taxon>
        <taxon>Pleurodelinae</taxon>
        <taxon>Pleurodeles</taxon>
    </lineage>
</organism>
<sequence length="95" mass="10559">MKRKADRYRQAAPLYQVGHKELLLEVFSPVLEFFPSGTPSGGYGLLWRSLSSGTVATRRGRPYLGVSRTCRELGAFANPKSRGEKSSAIRDKSVR</sequence>
<comment type="caution">
    <text evidence="1">The sequence shown here is derived from an EMBL/GenBank/DDBJ whole genome shotgun (WGS) entry which is preliminary data.</text>
</comment>
<reference evidence="1" key="1">
    <citation type="journal article" date="2022" name="bioRxiv">
        <title>Sequencing and chromosome-scale assembly of the giantPleurodeles waltlgenome.</title>
        <authorList>
            <person name="Brown T."/>
            <person name="Elewa A."/>
            <person name="Iarovenko S."/>
            <person name="Subramanian E."/>
            <person name="Araus A.J."/>
            <person name="Petzold A."/>
            <person name="Susuki M."/>
            <person name="Suzuki K.-i.T."/>
            <person name="Hayashi T."/>
            <person name="Toyoda A."/>
            <person name="Oliveira C."/>
            <person name="Osipova E."/>
            <person name="Leigh N.D."/>
            <person name="Simon A."/>
            <person name="Yun M.H."/>
        </authorList>
    </citation>
    <scope>NUCLEOTIDE SEQUENCE</scope>
    <source>
        <strain evidence="1">20211129_DDA</strain>
        <tissue evidence="1">Liver</tissue>
    </source>
</reference>
<dbReference type="AlphaFoldDB" id="A0AAV7V0C6"/>
<accession>A0AAV7V0C6</accession>
<dbReference type="Proteomes" id="UP001066276">
    <property type="component" value="Chromosome 2_2"/>
</dbReference>
<evidence type="ECO:0000313" key="1">
    <source>
        <dbReference type="EMBL" id="KAJ1194251.1"/>
    </source>
</evidence>
<name>A0AAV7V0C6_PLEWA</name>
<dbReference type="EMBL" id="JANPWB010000004">
    <property type="protein sequence ID" value="KAJ1194251.1"/>
    <property type="molecule type" value="Genomic_DNA"/>
</dbReference>
<proteinExistence type="predicted"/>
<gene>
    <name evidence="1" type="ORF">NDU88_003540</name>
</gene>